<evidence type="ECO:0000313" key="3">
    <source>
        <dbReference type="Proteomes" id="UP000198571"/>
    </source>
</evidence>
<dbReference type="STRING" id="1601833.SAMN05518684_1166"/>
<evidence type="ECO:0000313" key="2">
    <source>
        <dbReference type="EMBL" id="SES31440.1"/>
    </source>
</evidence>
<dbReference type="InterPro" id="IPR026369">
    <property type="entry name" value="CxxC_20_CxxC"/>
</dbReference>
<dbReference type="NCBIfam" id="TIGR04104">
    <property type="entry name" value="cxxc_20_cxxc"/>
    <property type="match status" value="1"/>
</dbReference>
<evidence type="ECO:0000256" key="1">
    <source>
        <dbReference type="SAM" id="Phobius"/>
    </source>
</evidence>
<dbReference type="Proteomes" id="UP000198571">
    <property type="component" value="Unassembled WGS sequence"/>
</dbReference>
<reference evidence="3" key="1">
    <citation type="submission" date="2016-10" db="EMBL/GenBank/DDBJ databases">
        <authorList>
            <person name="Varghese N."/>
            <person name="Submissions S."/>
        </authorList>
    </citation>
    <scope>NUCLEOTIDE SEQUENCE [LARGE SCALE GENOMIC DNA]</scope>
    <source>
        <strain evidence="3">S9</strain>
    </source>
</reference>
<feature type="transmembrane region" description="Helical" evidence="1">
    <location>
        <begin position="69"/>
        <end position="89"/>
    </location>
</feature>
<keyword evidence="1" id="KW-0472">Membrane</keyword>
<keyword evidence="1" id="KW-1133">Transmembrane helix</keyword>
<keyword evidence="3" id="KW-1185">Reference proteome</keyword>
<name>A0A1H9WC03_9BACI</name>
<proteinExistence type="predicted"/>
<dbReference type="OrthoDB" id="2418141at2"/>
<feature type="transmembrane region" description="Helical" evidence="1">
    <location>
        <begin position="45"/>
        <end position="63"/>
    </location>
</feature>
<dbReference type="RefSeq" id="WP_093054492.1">
    <property type="nucleotide sequence ID" value="NZ_FOGT01000016.1"/>
</dbReference>
<organism evidence="2 3">
    <name type="scientific">Salipaludibacillus aurantiacus</name>
    <dbReference type="NCBI Taxonomy" id="1601833"/>
    <lineage>
        <taxon>Bacteria</taxon>
        <taxon>Bacillati</taxon>
        <taxon>Bacillota</taxon>
        <taxon>Bacilli</taxon>
        <taxon>Bacillales</taxon>
        <taxon>Bacillaceae</taxon>
    </lineage>
</organism>
<dbReference type="AlphaFoldDB" id="A0A1H9WC03"/>
<gene>
    <name evidence="2" type="ORF">SAMN05518684_1166</name>
</gene>
<accession>A0A1H9WC03</accession>
<protein>
    <submittedName>
        <fullName evidence="2">Cxxc_20_cxxc protein</fullName>
    </submittedName>
</protein>
<sequence length="99" mass="11430">MRLPDCLFCGRSFRYKELLFFMGSAKQCPRCKNRQYISPDSRLRGALYSFFFVVLFSLGAFFINASPSLYFISGFFILIGAIAASPLLIRFTRKEEPLF</sequence>
<keyword evidence="1" id="KW-0812">Transmembrane</keyword>
<dbReference type="EMBL" id="FOGT01000016">
    <property type="protein sequence ID" value="SES31440.1"/>
    <property type="molecule type" value="Genomic_DNA"/>
</dbReference>